<dbReference type="InterPro" id="IPR038800">
    <property type="entry name" value="CCDC17"/>
</dbReference>
<comment type="caution">
    <text evidence="3">The sequence shown here is derived from an EMBL/GenBank/DDBJ whole genome shotgun (WGS) entry which is preliminary data.</text>
</comment>
<evidence type="ECO:0000256" key="1">
    <source>
        <dbReference type="SAM" id="Coils"/>
    </source>
</evidence>
<dbReference type="PANTHER" id="PTHR33820:SF2">
    <property type="entry name" value="COILED-COIL DOMAIN-CONTAINING PROTEIN 17"/>
    <property type="match status" value="1"/>
</dbReference>
<evidence type="ECO:0000313" key="4">
    <source>
        <dbReference type="Proteomes" id="UP000603793"/>
    </source>
</evidence>
<feature type="non-terminal residue" evidence="3">
    <location>
        <position position="162"/>
    </location>
</feature>
<dbReference type="AlphaFoldDB" id="A0A851WA53"/>
<dbReference type="EMBL" id="WBNF01000117">
    <property type="protein sequence ID" value="NXD51654.1"/>
    <property type="molecule type" value="Genomic_DNA"/>
</dbReference>
<feature type="non-terminal residue" evidence="3">
    <location>
        <position position="1"/>
    </location>
</feature>
<proteinExistence type="predicted"/>
<organism evidence="3 4">
    <name type="scientific">Corvus moneduloides</name>
    <name type="common">New Caledonian crow</name>
    <dbReference type="NCBI Taxonomy" id="1196302"/>
    <lineage>
        <taxon>Eukaryota</taxon>
        <taxon>Metazoa</taxon>
        <taxon>Chordata</taxon>
        <taxon>Craniata</taxon>
        <taxon>Vertebrata</taxon>
        <taxon>Euteleostomi</taxon>
        <taxon>Archelosauria</taxon>
        <taxon>Archosauria</taxon>
        <taxon>Dinosauria</taxon>
        <taxon>Saurischia</taxon>
        <taxon>Theropoda</taxon>
        <taxon>Coelurosauria</taxon>
        <taxon>Aves</taxon>
        <taxon>Neognathae</taxon>
        <taxon>Neoaves</taxon>
        <taxon>Telluraves</taxon>
        <taxon>Australaves</taxon>
        <taxon>Passeriformes</taxon>
        <taxon>Corvoidea</taxon>
        <taxon>Corvidae</taxon>
        <taxon>Corvus</taxon>
    </lineage>
</organism>
<keyword evidence="1" id="KW-0175">Coiled coil</keyword>
<dbReference type="PANTHER" id="PTHR33820">
    <property type="entry name" value="COILED-COIL DOMAIN-CONTAINING PROTEIN 17"/>
    <property type="match status" value="1"/>
</dbReference>
<feature type="coiled-coil region" evidence="1">
    <location>
        <begin position="87"/>
        <end position="139"/>
    </location>
</feature>
<evidence type="ECO:0000313" key="3">
    <source>
        <dbReference type="EMBL" id="NXD51654.1"/>
    </source>
</evidence>
<evidence type="ECO:0000256" key="2">
    <source>
        <dbReference type="SAM" id="MobiDB-lite"/>
    </source>
</evidence>
<sequence>ALRLSYLRSGGHDPAVLDQLLHLQLEATVLEKRTAWLGRGRRLGKCQHQAQACPPTGTVAPQPAPEVPPAVPAEPPGTGTHALDAALLAVELENRRLEDELLALKVRRERRADAGSRAAQRHTEELAQLQAEVGMLRCHAEQTRPWLHPPILPPPIAPPLPP</sequence>
<dbReference type="Proteomes" id="UP000603793">
    <property type="component" value="Unassembled WGS sequence"/>
</dbReference>
<reference evidence="3" key="1">
    <citation type="submission" date="2019-09" db="EMBL/GenBank/DDBJ databases">
        <title>Bird 10,000 Genomes (B10K) Project - Family phase.</title>
        <authorList>
            <person name="Zhang G."/>
        </authorList>
    </citation>
    <scope>NUCLEOTIDE SEQUENCE</scope>
    <source>
        <strain evidence="3">OUT-0060</strain>
        <tissue evidence="3">Blood</tissue>
    </source>
</reference>
<accession>A0A851WA53</accession>
<feature type="compositionally biased region" description="Pro residues" evidence="2">
    <location>
        <begin position="62"/>
        <end position="75"/>
    </location>
</feature>
<name>A0A851WA53_CORMO</name>
<feature type="region of interest" description="Disordered" evidence="2">
    <location>
        <begin position="54"/>
        <end position="80"/>
    </location>
</feature>
<gene>
    <name evidence="3" type="primary">Ccdc17</name>
    <name evidence="3" type="ORF">CORMON_R04812</name>
</gene>
<protein>
    <submittedName>
        <fullName evidence="3">CCD17 protein</fullName>
    </submittedName>
</protein>